<accession>A0A2I8YXB1</accession>
<protein>
    <submittedName>
        <fullName evidence="1">Uncharacterized protein</fullName>
    </submittedName>
</protein>
<dbReference type="EMBL" id="CP026286">
    <property type="protein sequence ID" value="AUW34293.1"/>
    <property type="molecule type" value="Genomic_DNA"/>
</dbReference>
<keyword evidence="1" id="KW-0614">Plasmid</keyword>
<dbReference type="AlphaFoldDB" id="A0A2I8YXB1"/>
<reference evidence="1 2" key="1">
    <citation type="journal article" date="2015" name="Genome Announc.">
        <title>Complete Genome Sequence of Microcystis aeruginosa NIES-2549, a Bloom-Forming Cyanobacterium from Lake Kasumigaura, Japan.</title>
        <authorList>
            <person name="Yamaguchi H."/>
            <person name="Suzuki S."/>
            <person name="Tanabe Y."/>
            <person name="Osana Y."/>
            <person name="Shimura Y."/>
            <person name="Ishida K."/>
            <person name="Kawachi M."/>
        </authorList>
    </citation>
    <scope>NUCLEOTIDE SEQUENCE [LARGE SCALE GENOMIC DNA]</scope>
    <source>
        <strain evidence="1 2">NIES-2549</strain>
        <plasmid evidence="2">Plasmid p1</plasmid>
    </source>
</reference>
<evidence type="ECO:0000313" key="2">
    <source>
        <dbReference type="Proteomes" id="UP000034103"/>
    </source>
</evidence>
<dbReference type="Proteomes" id="UP000034103">
    <property type="component" value="Plasmid p1"/>
</dbReference>
<organism evidence="1 2">
    <name type="scientific">Microcystis aeruginosa NIES-2549</name>
    <dbReference type="NCBI Taxonomy" id="1641812"/>
    <lineage>
        <taxon>Bacteria</taxon>
        <taxon>Bacillati</taxon>
        <taxon>Cyanobacteriota</taxon>
        <taxon>Cyanophyceae</taxon>
        <taxon>Oscillatoriophycideae</taxon>
        <taxon>Chroococcales</taxon>
        <taxon>Microcystaceae</taxon>
        <taxon>Microcystis</taxon>
    </lineage>
</organism>
<evidence type="ECO:0000313" key="1">
    <source>
        <dbReference type="EMBL" id="AUW34293.1"/>
    </source>
</evidence>
<name>A0A2I8YXB1_MICAE</name>
<geneLocation type="plasmid" evidence="1">
    <name>p1</name>
</geneLocation>
<dbReference type="RefSeq" id="WP_103672903.1">
    <property type="nucleotide sequence ID" value="NZ_CP026286.1"/>
</dbReference>
<sequence>MQLIEAMATDRARRVNTKYGERTVIDAVRRDNGEKVTVWRGGDDDYSQKYVIKNARLTLTLDNKGKYSLVEDPNLVSLGQPLPVEPVPVKPVHNFNHKIEETSEKPSQNDQSTLSPNQKREIAQYVGDMADLFNFCLKTVDQRVENITPDDRRQVATSLFIATQKRFNI</sequence>
<proteinExistence type="predicted"/>
<gene>
    <name evidence="1" type="ORF">myaer_p00020</name>
</gene>